<reference evidence="1" key="1">
    <citation type="submission" date="2011-10" db="EMBL/GenBank/DDBJ databases">
        <title>Epichloe festucae genome sequence.</title>
        <authorList>
            <person name="Pan J."/>
            <person name="Schardl C.L."/>
        </authorList>
    </citation>
    <scope>NUCLEOTIDE SEQUENCE</scope>
    <source>
        <strain evidence="1">E57</strain>
    </source>
</reference>
<organism evidence="1">
    <name type="scientific">Epichloe amarillans</name>
    <dbReference type="NCBI Taxonomy" id="42805"/>
    <lineage>
        <taxon>Eukaryota</taxon>
        <taxon>Fungi</taxon>
        <taxon>Dikarya</taxon>
        <taxon>Ascomycota</taxon>
        <taxon>Pezizomycotina</taxon>
        <taxon>Sordariomycetes</taxon>
        <taxon>Hypocreomycetidae</taxon>
        <taxon>Hypocreales</taxon>
        <taxon>Clavicipitaceae</taxon>
        <taxon>Epichloe</taxon>
    </lineage>
</organism>
<evidence type="ECO:0000313" key="1">
    <source>
        <dbReference type="EMBL" id="AFC75698.1"/>
    </source>
</evidence>
<proteinExistence type="predicted"/>
<dbReference type="AlphaFoldDB" id="H9B0B0"/>
<sequence>MAGVATLYNSLPTLGEADEQFVNRHVMLHALSSLLAQYEYAFGLYLVHAHCKLAEGEIMLATGNVSQPELTENIPTYYPERWLSTGEPYEFTVRRTEKPPTELIDEFQRIVKDSKLQGILGLYHIEGDKAAPAIIEWTEGRKNLTREITDDDKTGEPIQTAWDFGRGDPVTMSCTIYCDQRTTRNSSNHKSM</sequence>
<accession>H9B0B0</accession>
<protein>
    <submittedName>
        <fullName evidence="1">Uncharacterized protein</fullName>
    </submittedName>
</protein>
<name>H9B0B0_9HYPO</name>
<dbReference type="EMBL" id="JN969961">
    <property type="protein sequence ID" value="AFC75698.1"/>
    <property type="molecule type" value="Genomic_DNA"/>
</dbReference>